<keyword evidence="1" id="KW-0472">Membrane</keyword>
<evidence type="ECO:0000313" key="3">
    <source>
        <dbReference type="Proteomes" id="UP001612915"/>
    </source>
</evidence>
<keyword evidence="3" id="KW-1185">Reference proteome</keyword>
<comment type="caution">
    <text evidence="2">The sequence shown here is derived from an EMBL/GenBank/DDBJ whole genome shotgun (WGS) entry which is preliminary data.</text>
</comment>
<keyword evidence="1" id="KW-0812">Transmembrane</keyword>
<protein>
    <submittedName>
        <fullName evidence="2">Uncharacterized protein</fullName>
    </submittedName>
</protein>
<feature type="transmembrane region" description="Helical" evidence="1">
    <location>
        <begin position="62"/>
        <end position="79"/>
    </location>
</feature>
<feature type="transmembrane region" description="Helical" evidence="1">
    <location>
        <begin position="118"/>
        <end position="139"/>
    </location>
</feature>
<gene>
    <name evidence="2" type="ORF">ACIB24_00890</name>
</gene>
<organism evidence="2 3">
    <name type="scientific">Spongisporangium articulatum</name>
    <dbReference type="NCBI Taxonomy" id="3362603"/>
    <lineage>
        <taxon>Bacteria</taxon>
        <taxon>Bacillati</taxon>
        <taxon>Actinomycetota</taxon>
        <taxon>Actinomycetes</taxon>
        <taxon>Kineosporiales</taxon>
        <taxon>Kineosporiaceae</taxon>
        <taxon>Spongisporangium</taxon>
    </lineage>
</organism>
<keyword evidence="1" id="KW-1133">Transmembrane helix</keyword>
<sequence length="153" mass="16301">MTHEKTHATEPQLTPAAALDEVARRRGQATAAANQDWSARSLALLCLALLLMGVGLDVENPGVVTIGIALSALLAGHRVRVRERVRTGPGWTFTAVLLALSLAALVLSQIPWRLADLPFPYTAGMTAAGLVVLAAAPLARRRIERRAGTKVPW</sequence>
<feature type="transmembrane region" description="Helical" evidence="1">
    <location>
        <begin position="37"/>
        <end position="56"/>
    </location>
</feature>
<proteinExistence type="predicted"/>
<evidence type="ECO:0000256" key="1">
    <source>
        <dbReference type="SAM" id="Phobius"/>
    </source>
</evidence>
<accession>A0ABW8AGY5</accession>
<name>A0ABW8AGY5_9ACTN</name>
<feature type="transmembrane region" description="Helical" evidence="1">
    <location>
        <begin position="91"/>
        <end position="112"/>
    </location>
</feature>
<dbReference type="RefSeq" id="WP_398273794.1">
    <property type="nucleotide sequence ID" value="NZ_JBITLV010000001.1"/>
</dbReference>
<dbReference type="EMBL" id="JBITLV010000001">
    <property type="protein sequence ID" value="MFI7585612.1"/>
    <property type="molecule type" value="Genomic_DNA"/>
</dbReference>
<dbReference type="Proteomes" id="UP001612915">
    <property type="component" value="Unassembled WGS sequence"/>
</dbReference>
<reference evidence="2 3" key="1">
    <citation type="submission" date="2024-10" db="EMBL/GenBank/DDBJ databases">
        <title>The Natural Products Discovery Center: Release of the First 8490 Sequenced Strains for Exploring Actinobacteria Biosynthetic Diversity.</title>
        <authorList>
            <person name="Kalkreuter E."/>
            <person name="Kautsar S.A."/>
            <person name="Yang D."/>
            <person name="Bader C.D."/>
            <person name="Teijaro C.N."/>
            <person name="Fluegel L."/>
            <person name="Davis C.M."/>
            <person name="Simpson J.R."/>
            <person name="Lauterbach L."/>
            <person name="Steele A.D."/>
            <person name="Gui C."/>
            <person name="Meng S."/>
            <person name="Li G."/>
            <person name="Viehrig K."/>
            <person name="Ye F."/>
            <person name="Su P."/>
            <person name="Kiefer A.F."/>
            <person name="Nichols A."/>
            <person name="Cepeda A.J."/>
            <person name="Yan W."/>
            <person name="Fan B."/>
            <person name="Jiang Y."/>
            <person name="Adhikari A."/>
            <person name="Zheng C.-J."/>
            <person name="Schuster L."/>
            <person name="Cowan T.M."/>
            <person name="Smanski M.J."/>
            <person name="Chevrette M.G."/>
            <person name="De Carvalho L.P.S."/>
            <person name="Shen B."/>
        </authorList>
    </citation>
    <scope>NUCLEOTIDE SEQUENCE [LARGE SCALE GENOMIC DNA]</scope>
    <source>
        <strain evidence="2 3">NPDC049639</strain>
    </source>
</reference>
<evidence type="ECO:0000313" key="2">
    <source>
        <dbReference type="EMBL" id="MFI7585612.1"/>
    </source>
</evidence>